<dbReference type="EMBL" id="CM017323">
    <property type="protein sequence ID" value="KAE8022274.1"/>
    <property type="molecule type" value="Genomic_DNA"/>
</dbReference>
<protein>
    <submittedName>
        <fullName evidence="2">Uncharacterized protein</fullName>
    </submittedName>
</protein>
<organism evidence="2 3">
    <name type="scientific">Carpinus fangiana</name>
    <dbReference type="NCBI Taxonomy" id="176857"/>
    <lineage>
        <taxon>Eukaryota</taxon>
        <taxon>Viridiplantae</taxon>
        <taxon>Streptophyta</taxon>
        <taxon>Embryophyta</taxon>
        <taxon>Tracheophyta</taxon>
        <taxon>Spermatophyta</taxon>
        <taxon>Magnoliopsida</taxon>
        <taxon>eudicotyledons</taxon>
        <taxon>Gunneridae</taxon>
        <taxon>Pentapetalae</taxon>
        <taxon>rosids</taxon>
        <taxon>fabids</taxon>
        <taxon>Fagales</taxon>
        <taxon>Betulaceae</taxon>
        <taxon>Carpinus</taxon>
    </lineage>
</organism>
<name>A0A5N6R0Y6_9ROSI</name>
<reference evidence="2 3" key="1">
    <citation type="submission" date="2019-06" db="EMBL/GenBank/DDBJ databases">
        <title>A chromosomal-level reference genome of Carpinus fangiana (Coryloideae, Betulaceae).</title>
        <authorList>
            <person name="Yang X."/>
            <person name="Wang Z."/>
            <person name="Zhang L."/>
            <person name="Hao G."/>
            <person name="Liu J."/>
            <person name="Yang Y."/>
        </authorList>
    </citation>
    <scope>NUCLEOTIDE SEQUENCE [LARGE SCALE GENOMIC DNA]</scope>
    <source>
        <strain evidence="2">Cfa_2016G</strain>
        <tissue evidence="2">Leaf</tissue>
    </source>
</reference>
<proteinExistence type="predicted"/>
<gene>
    <name evidence="2" type="ORF">FH972_008086</name>
</gene>
<evidence type="ECO:0000313" key="3">
    <source>
        <dbReference type="Proteomes" id="UP000327013"/>
    </source>
</evidence>
<feature type="region of interest" description="Disordered" evidence="1">
    <location>
        <begin position="1"/>
        <end position="36"/>
    </location>
</feature>
<evidence type="ECO:0000313" key="2">
    <source>
        <dbReference type="EMBL" id="KAE8022274.1"/>
    </source>
</evidence>
<accession>A0A5N6R0Y6</accession>
<evidence type="ECO:0000256" key="1">
    <source>
        <dbReference type="SAM" id="MobiDB-lite"/>
    </source>
</evidence>
<dbReference type="Proteomes" id="UP000327013">
    <property type="component" value="Chromosome 3"/>
</dbReference>
<dbReference type="AlphaFoldDB" id="A0A5N6R0Y6"/>
<sequence>MGNWPILGPSMRAPHKPAMPPTMWTTPEPAKSMTEVRNAPDEKKAILGMRSWWARHRVQPRKKGD</sequence>
<keyword evidence="3" id="KW-1185">Reference proteome</keyword>